<evidence type="ECO:0000313" key="3">
    <source>
        <dbReference type="Proteomes" id="UP001457282"/>
    </source>
</evidence>
<keyword evidence="1" id="KW-1133">Transmembrane helix</keyword>
<dbReference type="Proteomes" id="UP001457282">
    <property type="component" value="Unassembled WGS sequence"/>
</dbReference>
<keyword evidence="1" id="KW-0812">Transmembrane</keyword>
<evidence type="ECO:0000313" key="2">
    <source>
        <dbReference type="EMBL" id="KAK9910360.1"/>
    </source>
</evidence>
<keyword evidence="1" id="KW-0472">Membrane</keyword>
<protein>
    <submittedName>
        <fullName evidence="2">Uncharacterized protein</fullName>
    </submittedName>
</protein>
<proteinExistence type="predicted"/>
<evidence type="ECO:0000256" key="1">
    <source>
        <dbReference type="SAM" id="Phobius"/>
    </source>
</evidence>
<name>A0AAW1VV86_RUBAR</name>
<comment type="caution">
    <text evidence="2">The sequence shown here is derived from an EMBL/GenBank/DDBJ whole genome shotgun (WGS) entry which is preliminary data.</text>
</comment>
<dbReference type="EMBL" id="JBEDUW010000007">
    <property type="protein sequence ID" value="KAK9910360.1"/>
    <property type="molecule type" value="Genomic_DNA"/>
</dbReference>
<sequence>MYIRSLTLPTLNNSHRLQNQLSRIYLEAPELQILSAPAPLEPRSGSSPAPLVSSMATSSLTMFGSSFVACASLSFVFKGLNDKRKDSAEKKLERLNFKDTVEGFIGVLLVHVEVQKLRGLHQAEMWKKLKNESTPE</sequence>
<feature type="transmembrane region" description="Helical" evidence="1">
    <location>
        <begin position="55"/>
        <end position="77"/>
    </location>
</feature>
<reference evidence="2 3" key="1">
    <citation type="journal article" date="2023" name="G3 (Bethesda)">
        <title>A chromosome-length genome assembly and annotation of blackberry (Rubus argutus, cv. 'Hillquist').</title>
        <authorList>
            <person name="Bruna T."/>
            <person name="Aryal R."/>
            <person name="Dudchenko O."/>
            <person name="Sargent D.J."/>
            <person name="Mead D."/>
            <person name="Buti M."/>
            <person name="Cavallini A."/>
            <person name="Hytonen T."/>
            <person name="Andres J."/>
            <person name="Pham M."/>
            <person name="Weisz D."/>
            <person name="Mascagni F."/>
            <person name="Usai G."/>
            <person name="Natali L."/>
            <person name="Bassil N."/>
            <person name="Fernandez G.E."/>
            <person name="Lomsadze A."/>
            <person name="Armour M."/>
            <person name="Olukolu B."/>
            <person name="Poorten T."/>
            <person name="Britton C."/>
            <person name="Davik J."/>
            <person name="Ashrafi H."/>
            <person name="Aiden E.L."/>
            <person name="Borodovsky M."/>
            <person name="Worthington M."/>
        </authorList>
    </citation>
    <scope>NUCLEOTIDE SEQUENCE [LARGE SCALE GENOMIC DNA]</scope>
    <source>
        <strain evidence="2">PI 553951</strain>
    </source>
</reference>
<gene>
    <name evidence="2" type="ORF">M0R45_034326</name>
</gene>
<dbReference type="AlphaFoldDB" id="A0AAW1VV86"/>
<keyword evidence="3" id="KW-1185">Reference proteome</keyword>
<accession>A0AAW1VV86</accession>
<organism evidence="2 3">
    <name type="scientific">Rubus argutus</name>
    <name type="common">Southern blackberry</name>
    <dbReference type="NCBI Taxonomy" id="59490"/>
    <lineage>
        <taxon>Eukaryota</taxon>
        <taxon>Viridiplantae</taxon>
        <taxon>Streptophyta</taxon>
        <taxon>Embryophyta</taxon>
        <taxon>Tracheophyta</taxon>
        <taxon>Spermatophyta</taxon>
        <taxon>Magnoliopsida</taxon>
        <taxon>eudicotyledons</taxon>
        <taxon>Gunneridae</taxon>
        <taxon>Pentapetalae</taxon>
        <taxon>rosids</taxon>
        <taxon>fabids</taxon>
        <taxon>Rosales</taxon>
        <taxon>Rosaceae</taxon>
        <taxon>Rosoideae</taxon>
        <taxon>Rosoideae incertae sedis</taxon>
        <taxon>Rubus</taxon>
    </lineage>
</organism>